<keyword evidence="2" id="KW-1185">Reference proteome</keyword>
<dbReference type="AlphaFoldDB" id="A0AA96RLI8"/>
<dbReference type="KEGG" id="proo:MJB10_06305"/>
<dbReference type="EMBL" id="CP130319">
    <property type="protein sequence ID" value="WNR45710.1"/>
    <property type="molecule type" value="Genomic_DNA"/>
</dbReference>
<sequence length="90" mass="10473">MEESLLTTFKRYYADYREAEGVDESFSDAYQAIAYHVINQTEHYVQEGNLGEIQNLIREFKELGLSIGPSNDSIKEQFELELVEQVLSEY</sequence>
<organism evidence="1 2">
    <name type="scientific">Paenibacillus roseopurpureus</name>
    <dbReference type="NCBI Taxonomy" id="2918901"/>
    <lineage>
        <taxon>Bacteria</taxon>
        <taxon>Bacillati</taxon>
        <taxon>Bacillota</taxon>
        <taxon>Bacilli</taxon>
        <taxon>Bacillales</taxon>
        <taxon>Paenibacillaceae</taxon>
        <taxon>Paenibacillus</taxon>
    </lineage>
</organism>
<gene>
    <name evidence="1" type="ORF">MJB10_06305</name>
</gene>
<proteinExistence type="predicted"/>
<reference evidence="1" key="1">
    <citation type="submission" date="2022-02" db="EMBL/GenBank/DDBJ databases">
        <title>Paenibacillus sp. MBLB1832 Whole Genome Shotgun Sequencing.</title>
        <authorList>
            <person name="Hwang C.Y."/>
            <person name="Cho E.-S."/>
            <person name="Seo M.-J."/>
        </authorList>
    </citation>
    <scope>NUCLEOTIDE SEQUENCE</scope>
    <source>
        <strain evidence="1">MBLB1832</strain>
    </source>
</reference>
<evidence type="ECO:0000313" key="1">
    <source>
        <dbReference type="EMBL" id="WNR45710.1"/>
    </source>
</evidence>
<accession>A0AA96RLI8</accession>
<protein>
    <submittedName>
        <fullName evidence="1">Uncharacterized protein</fullName>
    </submittedName>
</protein>
<dbReference type="RefSeq" id="WP_314802680.1">
    <property type="nucleotide sequence ID" value="NZ_CP130319.1"/>
</dbReference>
<dbReference type="Proteomes" id="UP001304650">
    <property type="component" value="Chromosome"/>
</dbReference>
<name>A0AA96RLI8_9BACL</name>
<evidence type="ECO:0000313" key="2">
    <source>
        <dbReference type="Proteomes" id="UP001304650"/>
    </source>
</evidence>